<dbReference type="InterPro" id="IPR013083">
    <property type="entry name" value="Znf_RING/FYVE/PHD"/>
</dbReference>
<keyword evidence="2 4" id="KW-0863">Zinc-finger</keyword>
<name>A0A2Z6MKR5_TRISU</name>
<evidence type="ECO:0000256" key="1">
    <source>
        <dbReference type="ARBA" id="ARBA00022723"/>
    </source>
</evidence>
<dbReference type="Pfam" id="PF13639">
    <property type="entry name" value="zf-RING_2"/>
    <property type="match status" value="1"/>
</dbReference>
<dbReference type="GO" id="GO:0006511">
    <property type="term" value="P:ubiquitin-dependent protein catabolic process"/>
    <property type="evidence" value="ECO:0007669"/>
    <property type="project" value="TreeGrafter"/>
</dbReference>
<dbReference type="SMART" id="SM00184">
    <property type="entry name" value="RING"/>
    <property type="match status" value="1"/>
</dbReference>
<dbReference type="PROSITE" id="PS50089">
    <property type="entry name" value="ZF_RING_2"/>
    <property type="match status" value="1"/>
</dbReference>
<accession>A0A2Z6MKR5</accession>
<dbReference type="PANTHER" id="PTHR45931">
    <property type="entry name" value="SI:CH211-59O9.10"/>
    <property type="match status" value="1"/>
</dbReference>
<keyword evidence="1" id="KW-0479">Metal-binding</keyword>
<evidence type="ECO:0000313" key="6">
    <source>
        <dbReference type="EMBL" id="GAU30373.1"/>
    </source>
</evidence>
<dbReference type="OrthoDB" id="1433600at2759"/>
<evidence type="ECO:0000256" key="2">
    <source>
        <dbReference type="ARBA" id="ARBA00022771"/>
    </source>
</evidence>
<dbReference type="InterPro" id="IPR051834">
    <property type="entry name" value="RING_finger_E3_ligase"/>
</dbReference>
<dbReference type="GO" id="GO:0061630">
    <property type="term" value="F:ubiquitin protein ligase activity"/>
    <property type="evidence" value="ECO:0007669"/>
    <property type="project" value="TreeGrafter"/>
</dbReference>
<dbReference type="PANTHER" id="PTHR45931:SF16">
    <property type="entry name" value="RING_U-BOX SUPERFAMILY PROTEIN"/>
    <property type="match status" value="1"/>
</dbReference>
<organism evidence="6 7">
    <name type="scientific">Trifolium subterraneum</name>
    <name type="common">Subterranean clover</name>
    <dbReference type="NCBI Taxonomy" id="3900"/>
    <lineage>
        <taxon>Eukaryota</taxon>
        <taxon>Viridiplantae</taxon>
        <taxon>Streptophyta</taxon>
        <taxon>Embryophyta</taxon>
        <taxon>Tracheophyta</taxon>
        <taxon>Spermatophyta</taxon>
        <taxon>Magnoliopsida</taxon>
        <taxon>eudicotyledons</taxon>
        <taxon>Gunneridae</taxon>
        <taxon>Pentapetalae</taxon>
        <taxon>rosids</taxon>
        <taxon>fabids</taxon>
        <taxon>Fabales</taxon>
        <taxon>Fabaceae</taxon>
        <taxon>Papilionoideae</taxon>
        <taxon>50 kb inversion clade</taxon>
        <taxon>NPAAA clade</taxon>
        <taxon>Hologalegina</taxon>
        <taxon>IRL clade</taxon>
        <taxon>Trifolieae</taxon>
        <taxon>Trifolium</taxon>
    </lineage>
</organism>
<proteinExistence type="predicted"/>
<sequence length="299" mass="34207">MEHQGYRNINGMIPYAPYLIPAGILHQGHFGIQPRIMTSQLPHSYVVDHHLILNQHNITSEVNQQVSTIRGATRRWYNADISSAYYIQDGIFILDESISQVNQQVPTRRDNGGRYDAKLERIIIQQVPTDSEAMTCSICLVDFSVGLEAIQLPNPCLHVYHKDCILEWLDRSSTCPMCRRPVVLSAAYCMSMTSTYNLKIWIRSRLEEKRLVASRTCSRIQQEYCNVMLMWWYYWVLLLETSSAQHILLQYIAASGGLKLQNSISNAYAMGKLRMIASKFETAKKVTCNRNSSKAAEYG</sequence>
<dbReference type="SUPFAM" id="SSF57850">
    <property type="entry name" value="RING/U-box"/>
    <property type="match status" value="1"/>
</dbReference>
<protein>
    <recommendedName>
        <fullName evidence="5">RING-type domain-containing protein</fullName>
    </recommendedName>
</protein>
<keyword evidence="3" id="KW-0862">Zinc</keyword>
<reference evidence="7" key="1">
    <citation type="journal article" date="2017" name="Front. Plant Sci.">
        <title>Climate Clever Clovers: New Paradigm to Reduce the Environmental Footprint of Ruminants by Breeding Low Methanogenic Forages Utilizing Haplotype Variation.</title>
        <authorList>
            <person name="Kaur P."/>
            <person name="Appels R."/>
            <person name="Bayer P.E."/>
            <person name="Keeble-Gagnere G."/>
            <person name="Wang J."/>
            <person name="Hirakawa H."/>
            <person name="Shirasawa K."/>
            <person name="Vercoe P."/>
            <person name="Stefanova K."/>
            <person name="Durmic Z."/>
            <person name="Nichols P."/>
            <person name="Revell C."/>
            <person name="Isobe S.N."/>
            <person name="Edwards D."/>
            <person name="Erskine W."/>
        </authorList>
    </citation>
    <scope>NUCLEOTIDE SEQUENCE [LARGE SCALE GENOMIC DNA]</scope>
    <source>
        <strain evidence="7">cv. Daliak</strain>
    </source>
</reference>
<evidence type="ECO:0000259" key="5">
    <source>
        <dbReference type="PROSITE" id="PS50089"/>
    </source>
</evidence>
<dbReference type="Gene3D" id="3.30.40.10">
    <property type="entry name" value="Zinc/RING finger domain, C3HC4 (zinc finger)"/>
    <property type="match status" value="1"/>
</dbReference>
<evidence type="ECO:0000256" key="4">
    <source>
        <dbReference type="PROSITE-ProRule" id="PRU00175"/>
    </source>
</evidence>
<dbReference type="CDD" id="cd16454">
    <property type="entry name" value="RING-H2_PA-TM-RING"/>
    <property type="match status" value="1"/>
</dbReference>
<dbReference type="GO" id="GO:0005634">
    <property type="term" value="C:nucleus"/>
    <property type="evidence" value="ECO:0007669"/>
    <property type="project" value="TreeGrafter"/>
</dbReference>
<dbReference type="InterPro" id="IPR011016">
    <property type="entry name" value="Znf_RING-CH"/>
</dbReference>
<feature type="domain" description="RING-type" evidence="5">
    <location>
        <begin position="136"/>
        <end position="179"/>
    </location>
</feature>
<dbReference type="AlphaFoldDB" id="A0A2Z6MKR5"/>
<dbReference type="EMBL" id="DF973424">
    <property type="protein sequence ID" value="GAU30373.1"/>
    <property type="molecule type" value="Genomic_DNA"/>
</dbReference>
<evidence type="ECO:0000313" key="7">
    <source>
        <dbReference type="Proteomes" id="UP000242715"/>
    </source>
</evidence>
<keyword evidence="7" id="KW-1185">Reference proteome</keyword>
<evidence type="ECO:0000256" key="3">
    <source>
        <dbReference type="ARBA" id="ARBA00022833"/>
    </source>
</evidence>
<dbReference type="InterPro" id="IPR001841">
    <property type="entry name" value="Znf_RING"/>
</dbReference>
<dbReference type="GO" id="GO:0008270">
    <property type="term" value="F:zinc ion binding"/>
    <property type="evidence" value="ECO:0007669"/>
    <property type="project" value="UniProtKB-KW"/>
</dbReference>
<dbReference type="Proteomes" id="UP000242715">
    <property type="component" value="Unassembled WGS sequence"/>
</dbReference>
<dbReference type="SMART" id="SM00744">
    <property type="entry name" value="RINGv"/>
    <property type="match status" value="1"/>
</dbReference>
<gene>
    <name evidence="6" type="ORF">TSUD_57840</name>
</gene>